<dbReference type="PROSITE" id="PS51873">
    <property type="entry name" value="TRIAD"/>
    <property type="match status" value="1"/>
</dbReference>
<keyword evidence="4" id="KW-0677">Repeat</keyword>
<keyword evidence="5" id="KW-0863">Zinc-finger</keyword>
<dbReference type="PANTHER" id="PTHR22770:SF42">
    <property type="entry name" value="FINGER PROTEIN (ZIN), PUTATIVE (AFU_ORTHOLOGUE AFUA_4G03910)-RELATED"/>
    <property type="match status" value="1"/>
</dbReference>
<keyword evidence="2" id="KW-0808">Transferase</keyword>
<keyword evidence="6" id="KW-0833">Ubl conjugation pathway</keyword>
<reference evidence="10 11" key="1">
    <citation type="submission" date="2018-08" db="EMBL/GenBank/DDBJ databases">
        <title>Genome and evolution of the arbuscular mycorrhizal fungus Diversispora epigaea (formerly Glomus versiforme) and its bacterial endosymbionts.</title>
        <authorList>
            <person name="Sun X."/>
            <person name="Fei Z."/>
            <person name="Harrison M."/>
        </authorList>
    </citation>
    <scope>NUCLEOTIDE SEQUENCE [LARGE SCALE GENOMIC DNA]</scope>
    <source>
        <strain evidence="10 11">IT104</strain>
    </source>
</reference>
<keyword evidence="8" id="KW-0812">Transmembrane</keyword>
<feature type="transmembrane region" description="Helical" evidence="8">
    <location>
        <begin position="383"/>
        <end position="401"/>
    </location>
</feature>
<evidence type="ECO:0000256" key="4">
    <source>
        <dbReference type="ARBA" id="ARBA00022737"/>
    </source>
</evidence>
<evidence type="ECO:0000256" key="1">
    <source>
        <dbReference type="ARBA" id="ARBA00004906"/>
    </source>
</evidence>
<gene>
    <name evidence="10" type="ORF">Glove_535g42</name>
</gene>
<keyword evidence="8" id="KW-1133">Transmembrane helix</keyword>
<dbReference type="Pfam" id="PF26200">
    <property type="entry name" value="Rcat_RNF216"/>
    <property type="match status" value="1"/>
</dbReference>
<proteinExistence type="predicted"/>
<sequence length="629" mass="72939">MFKKPTFLTSLLKSETSNSNNNNNAATSSKEESIIEQLIAIYPDADVEYLRYCAGFYKDNHVERISEKILNHNKGQYPKIPEGCQDSNCVNSKNVFLKKLNEIFPDCDVSFLREKICNLNNNHVQQVIDTLLDMEKNSKNYPRRLDTSVIENWEFIRSPEYNKAVRYRLYNDFPDIWKSTIKAVLAENNFDYRRSFTKLKDFSSQNWWTSIFNVFRRKVYKEFDDSELEEDIKKILNVQLEQQTKEDYEVAKQVNFSEYTNNDQLITCGCCYGDYTFEDLIGCSEGHLFCKECINHLVQEGLYGQGSLRGKRINCIESDGCDGYITDDQLKITLSSDVFKNYLDLLIEHSLKQANLLLVQCPFCSYCEVDDDDPFRNLKTSKTIIMIASLPLALIPLFTSFENIMSALNVVAIIVLPQIVLGMLGVLPIKSWIEDIDNIIRRVKRRRRGNVFKCQNPECSKSSCLTCNREHKPFHKCYEQEQDNLRLFVEKAMAEAVKRTCPKCHVSFTKSDGCNKMTCRCGYLMCYLCRKDLRQESYTHFCDHFRPIPGQKCKKCNKCDLYKTEDEEIVIKEAAAKARAEYIKSHPEAKDVNFLENTAIGPVKNDDEKLIREAIEAAIEKVVEYLLPQ</sequence>
<feature type="domain" description="RING-type" evidence="9">
    <location>
        <begin position="264"/>
        <end position="557"/>
    </location>
</feature>
<feature type="transmembrane region" description="Helical" evidence="8">
    <location>
        <begin position="407"/>
        <end position="427"/>
    </location>
</feature>
<dbReference type="CDD" id="cd14279">
    <property type="entry name" value="CUE"/>
    <property type="match status" value="1"/>
</dbReference>
<dbReference type="GO" id="GO:0016740">
    <property type="term" value="F:transferase activity"/>
    <property type="evidence" value="ECO:0007669"/>
    <property type="project" value="UniProtKB-KW"/>
</dbReference>
<dbReference type="InterPro" id="IPR051628">
    <property type="entry name" value="LUBAC_E3_Ligases"/>
</dbReference>
<evidence type="ECO:0000256" key="7">
    <source>
        <dbReference type="ARBA" id="ARBA00022833"/>
    </source>
</evidence>
<evidence type="ECO:0000259" key="9">
    <source>
        <dbReference type="PROSITE" id="PS51873"/>
    </source>
</evidence>
<keyword evidence="11" id="KW-1185">Reference proteome</keyword>
<dbReference type="SUPFAM" id="SSF57850">
    <property type="entry name" value="RING/U-box"/>
    <property type="match status" value="2"/>
</dbReference>
<dbReference type="OrthoDB" id="10009520at2759"/>
<accession>A0A397GFU6</accession>
<dbReference type="Gene3D" id="1.20.120.1750">
    <property type="match status" value="1"/>
</dbReference>
<dbReference type="Pfam" id="PF26191">
    <property type="entry name" value="RING-HC_RBR_RNF216"/>
    <property type="match status" value="1"/>
</dbReference>
<evidence type="ECO:0000256" key="3">
    <source>
        <dbReference type="ARBA" id="ARBA00022723"/>
    </source>
</evidence>
<dbReference type="InterPro" id="IPR047544">
    <property type="entry name" value="RING-HC_RBR_RNF216"/>
</dbReference>
<evidence type="ECO:0000256" key="6">
    <source>
        <dbReference type="ARBA" id="ARBA00022786"/>
    </source>
</evidence>
<evidence type="ECO:0000313" key="11">
    <source>
        <dbReference type="Proteomes" id="UP000266861"/>
    </source>
</evidence>
<dbReference type="InterPro" id="IPR047546">
    <property type="entry name" value="Rcat_RBR_RNF216"/>
</dbReference>
<evidence type="ECO:0000256" key="5">
    <source>
        <dbReference type="ARBA" id="ARBA00022771"/>
    </source>
</evidence>
<keyword evidence="8" id="KW-0472">Membrane</keyword>
<name>A0A397GFU6_9GLOM</name>
<evidence type="ECO:0000256" key="8">
    <source>
        <dbReference type="SAM" id="Phobius"/>
    </source>
</evidence>
<organism evidence="10 11">
    <name type="scientific">Diversispora epigaea</name>
    <dbReference type="NCBI Taxonomy" id="1348612"/>
    <lineage>
        <taxon>Eukaryota</taxon>
        <taxon>Fungi</taxon>
        <taxon>Fungi incertae sedis</taxon>
        <taxon>Mucoromycota</taxon>
        <taxon>Glomeromycotina</taxon>
        <taxon>Glomeromycetes</taxon>
        <taxon>Diversisporales</taxon>
        <taxon>Diversisporaceae</taxon>
        <taxon>Diversispora</taxon>
    </lineage>
</organism>
<dbReference type="PANTHER" id="PTHR22770">
    <property type="entry name" value="UBIQUITIN CONJUGATING ENZYME 7 INTERACTING PROTEIN-RELATED"/>
    <property type="match status" value="1"/>
</dbReference>
<comment type="caution">
    <text evidence="10">The sequence shown here is derived from an EMBL/GenBank/DDBJ whole genome shotgun (WGS) entry which is preliminary data.</text>
</comment>
<dbReference type="GO" id="GO:0008270">
    <property type="term" value="F:zinc ion binding"/>
    <property type="evidence" value="ECO:0007669"/>
    <property type="project" value="UniProtKB-KW"/>
</dbReference>
<dbReference type="STRING" id="1348612.A0A397GFU6"/>
<evidence type="ECO:0000313" key="10">
    <source>
        <dbReference type="EMBL" id="RHZ49019.1"/>
    </source>
</evidence>
<protein>
    <recommendedName>
        <fullName evidence="9">RING-type domain-containing protein</fullName>
    </recommendedName>
</protein>
<evidence type="ECO:0000256" key="2">
    <source>
        <dbReference type="ARBA" id="ARBA00022679"/>
    </source>
</evidence>
<comment type="pathway">
    <text evidence="1">Protein modification; protein ubiquitination.</text>
</comment>
<dbReference type="CDD" id="cd16630">
    <property type="entry name" value="RING-HC_RBR_RNF216"/>
    <property type="match status" value="1"/>
</dbReference>
<keyword evidence="7" id="KW-0862">Zinc</keyword>
<dbReference type="InterPro" id="IPR044066">
    <property type="entry name" value="TRIAD_supradom"/>
</dbReference>
<dbReference type="AlphaFoldDB" id="A0A397GFU6"/>
<keyword evidence="3" id="KW-0479">Metal-binding</keyword>
<dbReference type="EMBL" id="PQFF01000457">
    <property type="protein sequence ID" value="RHZ49019.1"/>
    <property type="molecule type" value="Genomic_DNA"/>
</dbReference>
<dbReference type="CDD" id="cd20353">
    <property type="entry name" value="Rcat_RBR_RNF216"/>
    <property type="match status" value="1"/>
</dbReference>
<dbReference type="Proteomes" id="UP000266861">
    <property type="component" value="Unassembled WGS sequence"/>
</dbReference>